<evidence type="ECO:0000313" key="2">
    <source>
        <dbReference type="EMBL" id="WMV24028.1"/>
    </source>
</evidence>
<keyword evidence="3" id="KW-1185">Reference proteome</keyword>
<dbReference type="EMBL" id="CP133615">
    <property type="protein sequence ID" value="WMV24024.1"/>
    <property type="molecule type" value="Genomic_DNA"/>
</dbReference>
<accession>A0AAF0TLT0</accession>
<protein>
    <submittedName>
        <fullName evidence="1">Uncharacterized protein</fullName>
    </submittedName>
</protein>
<name>A0AAF0TLT0_SOLVR</name>
<gene>
    <name evidence="1" type="ORF">MTR67_017409</name>
    <name evidence="2" type="ORF">MTR67_017413</name>
</gene>
<evidence type="ECO:0000313" key="3">
    <source>
        <dbReference type="Proteomes" id="UP001234989"/>
    </source>
</evidence>
<proteinExistence type="predicted"/>
<organism evidence="1 3">
    <name type="scientific">Solanum verrucosum</name>
    <dbReference type="NCBI Taxonomy" id="315347"/>
    <lineage>
        <taxon>Eukaryota</taxon>
        <taxon>Viridiplantae</taxon>
        <taxon>Streptophyta</taxon>
        <taxon>Embryophyta</taxon>
        <taxon>Tracheophyta</taxon>
        <taxon>Spermatophyta</taxon>
        <taxon>Magnoliopsida</taxon>
        <taxon>eudicotyledons</taxon>
        <taxon>Gunneridae</taxon>
        <taxon>Pentapetalae</taxon>
        <taxon>asterids</taxon>
        <taxon>lamiids</taxon>
        <taxon>Solanales</taxon>
        <taxon>Solanaceae</taxon>
        <taxon>Solanoideae</taxon>
        <taxon>Solaneae</taxon>
        <taxon>Solanum</taxon>
    </lineage>
</organism>
<dbReference type="AlphaFoldDB" id="A0AAF0TLT0"/>
<sequence>MFGKWNYPSNYCPINLILMKLRRKKNPNFERNDGCITFLFRFTTKLVWRNYPYCKREQQKVLSF</sequence>
<dbReference type="EMBL" id="CP133615">
    <property type="protein sequence ID" value="WMV24028.1"/>
    <property type="molecule type" value="Genomic_DNA"/>
</dbReference>
<reference evidence="1" key="1">
    <citation type="submission" date="2023-08" db="EMBL/GenBank/DDBJ databases">
        <title>A de novo genome assembly of Solanum verrucosum Schlechtendal, a Mexican diploid species geographically isolated from the other diploid A-genome species in potato relatives.</title>
        <authorList>
            <person name="Hosaka K."/>
        </authorList>
    </citation>
    <scope>NUCLEOTIDE SEQUENCE</scope>
    <source>
        <tissue evidence="1">Young leaves</tissue>
    </source>
</reference>
<dbReference type="Proteomes" id="UP001234989">
    <property type="component" value="Chromosome 4"/>
</dbReference>
<evidence type="ECO:0000313" key="1">
    <source>
        <dbReference type="EMBL" id="WMV24024.1"/>
    </source>
</evidence>